<keyword evidence="10" id="KW-1185">Reference proteome</keyword>
<evidence type="ECO:0000259" key="6">
    <source>
        <dbReference type="Pfam" id="PF00501"/>
    </source>
</evidence>
<dbReference type="PROSITE" id="PS00455">
    <property type="entry name" value="AMP_BINDING"/>
    <property type="match status" value="1"/>
</dbReference>
<dbReference type="GO" id="GO:0005739">
    <property type="term" value="C:mitochondrion"/>
    <property type="evidence" value="ECO:0007669"/>
    <property type="project" value="TreeGrafter"/>
</dbReference>
<dbReference type="InterPro" id="IPR032387">
    <property type="entry name" value="ACAS_N"/>
</dbReference>
<dbReference type="InterPro" id="IPR045851">
    <property type="entry name" value="AMP-bd_C_sf"/>
</dbReference>
<evidence type="ECO:0000256" key="2">
    <source>
        <dbReference type="ARBA" id="ARBA00022598"/>
    </source>
</evidence>
<dbReference type="Gene3D" id="3.40.50.12780">
    <property type="entry name" value="N-terminal domain of ligase-like"/>
    <property type="match status" value="1"/>
</dbReference>
<feature type="domain" description="AMP-dependent synthetase/ligase" evidence="6">
    <location>
        <begin position="116"/>
        <end position="506"/>
    </location>
</feature>
<accession>A0A0L0FQN2</accession>
<dbReference type="OrthoDB" id="1706066at2759"/>
<dbReference type="GeneID" id="25909031"/>
<feature type="domain" description="Acetyl-coenzyme A synthetase N-terminal" evidence="8">
    <location>
        <begin position="56"/>
        <end position="112"/>
    </location>
</feature>
<dbReference type="Pfam" id="PF13193">
    <property type="entry name" value="AMP-binding_C"/>
    <property type="match status" value="1"/>
</dbReference>
<dbReference type="PANTHER" id="PTHR24095:SF14">
    <property type="entry name" value="ACETYL-COENZYME A SYNTHETASE 1"/>
    <property type="match status" value="1"/>
</dbReference>
<comment type="similarity">
    <text evidence="1 5">Belongs to the ATP-dependent AMP-binding enzyme family.</text>
</comment>
<evidence type="ECO:0000256" key="5">
    <source>
        <dbReference type="RuleBase" id="RU361147"/>
    </source>
</evidence>
<dbReference type="GO" id="GO:0005524">
    <property type="term" value="F:ATP binding"/>
    <property type="evidence" value="ECO:0007669"/>
    <property type="project" value="UniProtKB-UniRule"/>
</dbReference>
<proteinExistence type="inferred from homology"/>
<dbReference type="AlphaFoldDB" id="A0A0L0FQN2"/>
<comment type="catalytic activity">
    <reaction evidence="5">
        <text>acetate + ATP + CoA = acetyl-CoA + AMP + diphosphate</text>
        <dbReference type="Rhea" id="RHEA:23176"/>
        <dbReference type="ChEBI" id="CHEBI:30089"/>
        <dbReference type="ChEBI" id="CHEBI:30616"/>
        <dbReference type="ChEBI" id="CHEBI:33019"/>
        <dbReference type="ChEBI" id="CHEBI:57287"/>
        <dbReference type="ChEBI" id="CHEBI:57288"/>
        <dbReference type="ChEBI" id="CHEBI:456215"/>
        <dbReference type="EC" id="6.2.1.1"/>
    </reaction>
</comment>
<dbReference type="InterPro" id="IPR020845">
    <property type="entry name" value="AMP-binding_CS"/>
</dbReference>
<dbReference type="Gene3D" id="3.30.300.30">
    <property type="match status" value="1"/>
</dbReference>
<dbReference type="InterPro" id="IPR000873">
    <property type="entry name" value="AMP-dep_synth/lig_dom"/>
</dbReference>
<evidence type="ECO:0000313" key="10">
    <source>
        <dbReference type="Proteomes" id="UP000054560"/>
    </source>
</evidence>
<dbReference type="EMBL" id="KQ242371">
    <property type="protein sequence ID" value="KNC79070.1"/>
    <property type="molecule type" value="Genomic_DNA"/>
</dbReference>
<dbReference type="Pfam" id="PF16177">
    <property type="entry name" value="ACAS_N"/>
    <property type="match status" value="1"/>
</dbReference>
<dbReference type="GO" id="GO:0003987">
    <property type="term" value="F:acetate-CoA ligase activity"/>
    <property type="evidence" value="ECO:0007669"/>
    <property type="project" value="UniProtKB-UniRule"/>
</dbReference>
<protein>
    <recommendedName>
        <fullName evidence="5">Acetyl-coenzyme A synthetase</fullName>
        <ecNumber evidence="5">6.2.1.1</ecNumber>
    </recommendedName>
</protein>
<dbReference type="Proteomes" id="UP000054560">
    <property type="component" value="Unassembled WGS sequence"/>
</dbReference>
<dbReference type="NCBIfam" id="TIGR02188">
    <property type="entry name" value="Ac_CoA_lig_AcsA"/>
    <property type="match status" value="1"/>
</dbReference>
<dbReference type="eggNOG" id="KOG1175">
    <property type="taxonomic scope" value="Eukaryota"/>
</dbReference>
<dbReference type="FunFam" id="3.40.50.12780:FF:000001">
    <property type="entry name" value="Acetyl-coenzyme A synthetase"/>
    <property type="match status" value="1"/>
</dbReference>
<evidence type="ECO:0000256" key="3">
    <source>
        <dbReference type="ARBA" id="ARBA00022741"/>
    </source>
</evidence>
<dbReference type="EC" id="6.2.1.1" evidence="5"/>
<evidence type="ECO:0000256" key="1">
    <source>
        <dbReference type="ARBA" id="ARBA00006432"/>
    </source>
</evidence>
<dbReference type="STRING" id="667725.A0A0L0FQN2"/>
<evidence type="ECO:0000256" key="4">
    <source>
        <dbReference type="ARBA" id="ARBA00022840"/>
    </source>
</evidence>
<organism evidence="9 10">
    <name type="scientific">Sphaeroforma arctica JP610</name>
    <dbReference type="NCBI Taxonomy" id="667725"/>
    <lineage>
        <taxon>Eukaryota</taxon>
        <taxon>Ichthyosporea</taxon>
        <taxon>Ichthyophonida</taxon>
        <taxon>Sphaeroforma</taxon>
    </lineage>
</organism>
<dbReference type="GO" id="GO:0016208">
    <property type="term" value="F:AMP binding"/>
    <property type="evidence" value="ECO:0007669"/>
    <property type="project" value="InterPro"/>
</dbReference>
<dbReference type="GO" id="GO:0019427">
    <property type="term" value="P:acetyl-CoA biosynthetic process from acetate"/>
    <property type="evidence" value="ECO:0007669"/>
    <property type="project" value="InterPro"/>
</dbReference>
<evidence type="ECO:0000259" key="8">
    <source>
        <dbReference type="Pfam" id="PF16177"/>
    </source>
</evidence>
<name>A0A0L0FQN2_9EUKA</name>
<reference evidence="9 10" key="1">
    <citation type="submission" date="2011-02" db="EMBL/GenBank/DDBJ databases">
        <title>The Genome Sequence of Sphaeroforma arctica JP610.</title>
        <authorList>
            <consortium name="The Broad Institute Genome Sequencing Platform"/>
            <person name="Russ C."/>
            <person name="Cuomo C."/>
            <person name="Young S.K."/>
            <person name="Zeng Q."/>
            <person name="Gargeya S."/>
            <person name="Alvarado L."/>
            <person name="Berlin A."/>
            <person name="Chapman S.B."/>
            <person name="Chen Z."/>
            <person name="Freedman E."/>
            <person name="Gellesch M."/>
            <person name="Goldberg J."/>
            <person name="Griggs A."/>
            <person name="Gujja S."/>
            <person name="Heilman E."/>
            <person name="Heiman D."/>
            <person name="Howarth C."/>
            <person name="Mehta T."/>
            <person name="Neiman D."/>
            <person name="Pearson M."/>
            <person name="Roberts A."/>
            <person name="Saif S."/>
            <person name="Shea T."/>
            <person name="Shenoy N."/>
            <person name="Sisk P."/>
            <person name="Stolte C."/>
            <person name="Sykes S."/>
            <person name="White J."/>
            <person name="Yandava C."/>
            <person name="Burger G."/>
            <person name="Gray M.W."/>
            <person name="Holland P.W.H."/>
            <person name="King N."/>
            <person name="Lang F.B.F."/>
            <person name="Roger A.J."/>
            <person name="Ruiz-Trillo I."/>
            <person name="Haas B."/>
            <person name="Nusbaum C."/>
            <person name="Birren B."/>
        </authorList>
    </citation>
    <scope>NUCLEOTIDE SEQUENCE [LARGE SCALE GENOMIC DNA]</scope>
    <source>
        <strain evidence="9 10">JP610</strain>
    </source>
</reference>
<dbReference type="RefSeq" id="XP_014152972.1">
    <property type="nucleotide sequence ID" value="XM_014297497.1"/>
</dbReference>
<keyword evidence="4 5" id="KW-0067">ATP-binding</keyword>
<keyword evidence="2 5" id="KW-0436">Ligase</keyword>
<dbReference type="InterPro" id="IPR025110">
    <property type="entry name" value="AMP-bd_C"/>
</dbReference>
<evidence type="ECO:0000259" key="7">
    <source>
        <dbReference type="Pfam" id="PF13193"/>
    </source>
</evidence>
<dbReference type="Pfam" id="PF00501">
    <property type="entry name" value="AMP-binding"/>
    <property type="match status" value="1"/>
</dbReference>
<dbReference type="PANTHER" id="PTHR24095">
    <property type="entry name" value="ACETYL-COENZYME A SYNTHETASE"/>
    <property type="match status" value="1"/>
</dbReference>
<gene>
    <name evidence="9" type="ORF">SARC_08527</name>
</gene>
<keyword evidence="3 5" id="KW-0547">Nucleotide-binding</keyword>
<sequence>MFSMRVLWSRLPSVTGALTVRPPSSLARIAQRVSATTFHSRDTSIDYPDAGGSPEYKSMYQRSIDDPDTFWGLAAKKHLLWERPYDITSSVFLEEGFISWFHGGKLNASVNCVDKHIKLRANATALIWEKDEPGQEERITYHMLLSKVCRMANTLRRAGVRKYDVVTLYMPTMPEAVYAMLACARLGATHSVVFAGFSADGLAARINSSNSTHVITVDEGVRAGKILPMKKTVDEAVAKCPSIKQVLVCKRTGNPVPMGPIDLDMNLEMKNSRPYSTAEVMSSEDLLFLLYTSGSTGAPKGIAHSTAGYLLYASMTHKYVFDYKEGDVFAFFGDLGWITGHSYGVYGPLMNGGTSVLFESTPAYPDYGRFWETVERLKINQLYTSPTAIRLLLQQGDEWVNKYDLSSLKTLGSVGEAINPEAYNWYRDVVGKGRCSIVDTWWQTETGGIMISPLAHDKDTKAGAATRPFFGVIPSILDPNGNELEGNDVEGVLAIKTAGPGMARTIYRQHERFLETYLKPFPGYFYTGDGAKRDKDGHIWITGRVDDVLNVSGHRIGTAELEAEINSHPLVAESAVVGRHDDIKGQSVFAYVTLMQGTKHNDPAAEADIVTDLKKRISAKIGGFARPDNVICNNDLPKTNSGKIMRRILRKVAAGEYTEIGDISTLNNPDCVANLIEKRKKMDK</sequence>
<dbReference type="InterPro" id="IPR042099">
    <property type="entry name" value="ANL_N_sf"/>
</dbReference>
<dbReference type="SUPFAM" id="SSF56801">
    <property type="entry name" value="Acetyl-CoA synthetase-like"/>
    <property type="match status" value="1"/>
</dbReference>
<dbReference type="CDD" id="cd05966">
    <property type="entry name" value="ACS"/>
    <property type="match status" value="1"/>
</dbReference>
<dbReference type="NCBIfam" id="NF001208">
    <property type="entry name" value="PRK00174.1"/>
    <property type="match status" value="1"/>
</dbReference>
<dbReference type="InterPro" id="IPR011904">
    <property type="entry name" value="Ac_CoA_lig"/>
</dbReference>
<feature type="domain" description="AMP-binding enzyme C-terminal" evidence="7">
    <location>
        <begin position="560"/>
        <end position="643"/>
    </location>
</feature>
<evidence type="ECO:0000313" key="9">
    <source>
        <dbReference type="EMBL" id="KNC79070.1"/>
    </source>
</evidence>